<dbReference type="OrthoDB" id="5875835at2759"/>
<organism evidence="3">
    <name type="scientific">Brugia malayi</name>
    <name type="common">Filarial nematode worm</name>
    <dbReference type="NCBI Taxonomy" id="6279"/>
    <lineage>
        <taxon>Eukaryota</taxon>
        <taxon>Metazoa</taxon>
        <taxon>Ecdysozoa</taxon>
        <taxon>Nematoda</taxon>
        <taxon>Chromadorea</taxon>
        <taxon>Rhabditida</taxon>
        <taxon>Spirurina</taxon>
        <taxon>Spiruromorpha</taxon>
        <taxon>Filarioidea</taxon>
        <taxon>Onchocercidae</taxon>
        <taxon>Brugia</taxon>
    </lineage>
</organism>
<dbReference type="PROSITE" id="PS50309">
    <property type="entry name" value="DC"/>
    <property type="match status" value="1"/>
</dbReference>
<evidence type="ECO:0000313" key="4">
    <source>
        <dbReference type="Proteomes" id="UP000006672"/>
    </source>
</evidence>
<evidence type="ECO:0000313" key="5">
    <source>
        <dbReference type="WBParaSite" id="Bm13587.1"/>
    </source>
</evidence>
<dbReference type="GO" id="GO:0035556">
    <property type="term" value="P:intracellular signal transduction"/>
    <property type="evidence" value="ECO:0007669"/>
    <property type="project" value="InterPro"/>
</dbReference>
<sequence>MQELLNIINEKIGLTNGAKKLYTLNGELIQSVEQIISDKEYVAATNVFKALLYGQMKFITSTDKIDKLTMINSEISSLASTKVLALRMSRNVEMKRGWRKESVAEKKSKNNVQPQRKLSDGNNNASKAEQTKPIKLVKESNVAKTTISNTSQAEKGDAVKFISTNPSKSSKSLLAEPIIKSSKALKMDEVKMNQTSSMITGELSKCSLLSIGQRPSTTSIKNRTPTPKPGAKIYQSEKGNVNNSAKDIITFNCR</sequence>
<feature type="domain" description="Doublecortin" evidence="2">
    <location>
        <begin position="1"/>
        <end position="54"/>
    </location>
</feature>
<dbReference type="AlphaFoldDB" id="A0A4E9FKC8"/>
<accession>A0A8L7SQ18</accession>
<dbReference type="Gene3D" id="3.10.20.230">
    <property type="entry name" value="Doublecortin domain"/>
    <property type="match status" value="1"/>
</dbReference>
<evidence type="ECO:0000259" key="2">
    <source>
        <dbReference type="PROSITE" id="PS50309"/>
    </source>
</evidence>
<feature type="compositionally biased region" description="Basic and acidic residues" evidence="1">
    <location>
        <begin position="97"/>
        <end position="108"/>
    </location>
</feature>
<reference evidence="4" key="1">
    <citation type="journal article" date="2007" name="Science">
        <title>Draft genome of the filarial nematode parasite Brugia malayi.</title>
        <authorList>
            <person name="Ghedin E."/>
            <person name="Wang S."/>
            <person name="Spiro D."/>
            <person name="Caler E."/>
            <person name="Zhao Q."/>
            <person name="Crabtree J."/>
            <person name="Allen J.E."/>
            <person name="Delcher A.L."/>
            <person name="Guiliano D.B."/>
            <person name="Miranda-Saavedra D."/>
            <person name="Angiuoli S.V."/>
            <person name="Creasy T."/>
            <person name="Amedeo P."/>
            <person name="Haas B."/>
            <person name="El-Sayed N.M."/>
            <person name="Wortman J.R."/>
            <person name="Feldblyum T."/>
            <person name="Tallon L."/>
            <person name="Schatz M."/>
            <person name="Shumway M."/>
            <person name="Koo H."/>
            <person name="Salzberg S.L."/>
            <person name="Schobel S."/>
            <person name="Pertea M."/>
            <person name="Pop M."/>
            <person name="White O."/>
            <person name="Barton G.J."/>
            <person name="Carlow C.K."/>
            <person name="Crawford M.J."/>
            <person name="Daub J."/>
            <person name="Dimmic M.W."/>
            <person name="Estes C.F."/>
            <person name="Foster J.M."/>
            <person name="Ganatra M."/>
            <person name="Gregory W.F."/>
            <person name="Johnson N.M."/>
            <person name="Jin J."/>
            <person name="Komuniecki R."/>
            <person name="Korf I."/>
            <person name="Kumar S."/>
            <person name="Laney S."/>
            <person name="Li B.W."/>
            <person name="Li W."/>
            <person name="Lindblom T.H."/>
            <person name="Lustigman S."/>
            <person name="Ma D."/>
            <person name="Maina C.V."/>
            <person name="Martin D.M."/>
            <person name="McCarter J.P."/>
            <person name="McReynolds L."/>
            <person name="Mitreva M."/>
            <person name="Nutman T.B."/>
            <person name="Parkinson J."/>
            <person name="Peregrin-Alvarez J.M."/>
            <person name="Poole C."/>
            <person name="Ren Q."/>
            <person name="Saunders L."/>
            <person name="Sluder A.E."/>
            <person name="Smith K."/>
            <person name="Stanke M."/>
            <person name="Unnasch T.R."/>
            <person name="Ware J."/>
            <person name="Wei A.D."/>
            <person name="Weil G."/>
            <person name="Williams D.J."/>
            <person name="Zhang Y."/>
            <person name="Williams S.A."/>
            <person name="Fraser-Liggett C."/>
            <person name="Slatko B."/>
            <person name="Blaxter M.L."/>
            <person name="Scott A.L."/>
        </authorList>
    </citation>
    <scope>NUCLEOTIDE SEQUENCE</scope>
    <source>
        <strain evidence="4">FR3</strain>
    </source>
</reference>
<gene>
    <name evidence="3" type="primary">Bm13587</name>
    <name evidence="3" type="ORF">BM_BM13587</name>
</gene>
<evidence type="ECO:0000256" key="1">
    <source>
        <dbReference type="SAM" id="MobiDB-lite"/>
    </source>
</evidence>
<dbReference type="Pfam" id="PF03607">
    <property type="entry name" value="DCX"/>
    <property type="match status" value="1"/>
</dbReference>
<reference evidence="5" key="3">
    <citation type="submission" date="2022-04" db="UniProtKB">
        <authorList>
            <consortium name="WormBaseParasite"/>
        </authorList>
    </citation>
    <scope>IDENTIFICATION</scope>
</reference>
<evidence type="ECO:0000313" key="3">
    <source>
        <dbReference type="EMBL" id="VIO93603.1"/>
    </source>
</evidence>
<proteinExistence type="predicted"/>
<protein>
    <submittedName>
        <fullName evidence="5">Doublecortin domain-containing protein</fullName>
    </submittedName>
</protein>
<dbReference type="CTD" id="66057905"/>
<accession>A0A4E9FKC8</accession>
<dbReference type="EMBL" id="CAAKNF010000193">
    <property type="protein sequence ID" value="VIO93603.1"/>
    <property type="molecule type" value="Genomic_DNA"/>
</dbReference>
<dbReference type="SUPFAM" id="SSF89837">
    <property type="entry name" value="Doublecortin (DC)"/>
    <property type="match status" value="1"/>
</dbReference>
<dbReference type="KEGG" id="bmy:BM_BM13587"/>
<feature type="region of interest" description="Disordered" evidence="1">
    <location>
        <begin position="97"/>
        <end position="134"/>
    </location>
</feature>
<dbReference type="WBParaSite" id="Bm13587.1">
    <property type="protein sequence ID" value="Bm13587.1"/>
    <property type="gene ID" value="WBGene00233848"/>
</dbReference>
<dbReference type="InterPro" id="IPR003533">
    <property type="entry name" value="Doublecortin_dom"/>
</dbReference>
<dbReference type="InterPro" id="IPR036572">
    <property type="entry name" value="Doublecortin_dom_sf"/>
</dbReference>
<reference evidence="3" key="2">
    <citation type="submission" date="2019-04" db="EMBL/GenBank/DDBJ databases">
        <authorList>
            <person name="Howe K."/>
            <person name="Paulini M."/>
            <person name="Williams G."/>
        </authorList>
    </citation>
    <scope>NUCLEOTIDE SEQUENCE [LARGE SCALE GENOMIC DNA]</scope>
    <source>
        <strain evidence="3">FR3</strain>
    </source>
</reference>
<feature type="compositionally biased region" description="Polar residues" evidence="1">
    <location>
        <begin position="110"/>
        <end position="128"/>
    </location>
</feature>
<dbReference type="RefSeq" id="XP_042934403.1">
    <property type="nucleotide sequence ID" value="XM_043078469.1"/>
</dbReference>
<name>A0A4E9FKC8_BRUMA</name>
<dbReference type="GeneID" id="66057905"/>
<keyword evidence="4" id="KW-1185">Reference proteome</keyword>
<dbReference type="Proteomes" id="UP000006672">
    <property type="component" value="Unassembled WGS sequence"/>
</dbReference>